<evidence type="ECO:0000313" key="11">
    <source>
        <dbReference type="Proteomes" id="UP000250321"/>
    </source>
</evidence>
<dbReference type="GO" id="GO:0015179">
    <property type="term" value="F:L-amino acid transmembrane transporter activity"/>
    <property type="evidence" value="ECO:0007669"/>
    <property type="project" value="TreeGrafter"/>
</dbReference>
<keyword evidence="5 8" id="KW-1133">Transmembrane helix</keyword>
<evidence type="ECO:0000256" key="5">
    <source>
        <dbReference type="ARBA" id="ARBA00022989"/>
    </source>
</evidence>
<keyword evidence="4" id="KW-0029">Amino-acid transport</keyword>
<protein>
    <submittedName>
        <fullName evidence="10">Vacuolar amino acid transporter 1</fullName>
    </submittedName>
</protein>
<evidence type="ECO:0000256" key="2">
    <source>
        <dbReference type="ARBA" id="ARBA00022448"/>
    </source>
</evidence>
<evidence type="ECO:0000256" key="3">
    <source>
        <dbReference type="ARBA" id="ARBA00022692"/>
    </source>
</evidence>
<reference evidence="10 11" key="1">
    <citation type="submission" date="2018-02" db="EMBL/GenBank/DDBJ databases">
        <title>Draft genome of wild Prunus yedoensis var. nudiflora.</title>
        <authorList>
            <person name="Baek S."/>
            <person name="Kim J.-H."/>
            <person name="Choi K."/>
            <person name="Kim G.-B."/>
            <person name="Cho A."/>
            <person name="Jang H."/>
            <person name="Shin C.-H."/>
            <person name="Yu H.-J."/>
            <person name="Mun J.-H."/>
        </authorList>
    </citation>
    <scope>NUCLEOTIDE SEQUENCE [LARGE SCALE GENOMIC DNA]</scope>
    <source>
        <strain evidence="11">cv. Jeju island</strain>
        <tissue evidence="10">Leaf</tissue>
    </source>
</reference>
<comment type="caution">
    <text evidence="10">The sequence shown here is derived from an EMBL/GenBank/DDBJ whole genome shotgun (WGS) entry which is preliminary data.</text>
</comment>
<comment type="similarity">
    <text evidence="7">Belongs to the amino acid/polyamine transporter 2 family. Amino acid/auxin permease (AAAP) (TC 2.A.18.5) subfamily.</text>
</comment>
<evidence type="ECO:0000256" key="7">
    <source>
        <dbReference type="ARBA" id="ARBA00049662"/>
    </source>
</evidence>
<proteinExistence type="inferred from homology"/>
<name>A0A314Y867_PRUYE</name>
<dbReference type="InterPro" id="IPR013057">
    <property type="entry name" value="AA_transpt_TM"/>
</dbReference>
<feature type="transmembrane region" description="Helical" evidence="8">
    <location>
        <begin position="25"/>
        <end position="49"/>
    </location>
</feature>
<dbReference type="OrthoDB" id="655540at2759"/>
<evidence type="ECO:0000256" key="8">
    <source>
        <dbReference type="SAM" id="Phobius"/>
    </source>
</evidence>
<keyword evidence="3 8" id="KW-0812">Transmembrane</keyword>
<keyword evidence="6 8" id="KW-0472">Membrane</keyword>
<dbReference type="AlphaFoldDB" id="A0A314Y867"/>
<accession>A0A314Y867</accession>
<sequence length="95" mass="10498">MATATQDMLFPNIYTSLSKPNQYPAILLTCFVICTILYGGVAVMGYTMFGESTASQFTLNMPHDLVASKIALWTTVVNPFTKYPLLQILLIMNAI</sequence>
<organism evidence="10 11">
    <name type="scientific">Prunus yedoensis var. nudiflora</name>
    <dbReference type="NCBI Taxonomy" id="2094558"/>
    <lineage>
        <taxon>Eukaryota</taxon>
        <taxon>Viridiplantae</taxon>
        <taxon>Streptophyta</taxon>
        <taxon>Embryophyta</taxon>
        <taxon>Tracheophyta</taxon>
        <taxon>Spermatophyta</taxon>
        <taxon>Magnoliopsida</taxon>
        <taxon>eudicotyledons</taxon>
        <taxon>Gunneridae</taxon>
        <taxon>Pentapetalae</taxon>
        <taxon>rosids</taxon>
        <taxon>fabids</taxon>
        <taxon>Rosales</taxon>
        <taxon>Rosaceae</taxon>
        <taxon>Amygdaloideae</taxon>
        <taxon>Amygdaleae</taxon>
        <taxon>Prunus</taxon>
    </lineage>
</organism>
<comment type="subcellular location">
    <subcellularLocation>
        <location evidence="1">Membrane</location>
        <topology evidence="1">Multi-pass membrane protein</topology>
    </subcellularLocation>
</comment>
<keyword evidence="2" id="KW-0813">Transport</keyword>
<dbReference type="PANTHER" id="PTHR22950">
    <property type="entry name" value="AMINO ACID TRANSPORTER"/>
    <property type="match status" value="1"/>
</dbReference>
<dbReference type="PANTHER" id="PTHR22950:SF692">
    <property type="entry name" value="TRANSMEMBRANE AMINO ACID TRANSPORTER FAMILY PROTEIN"/>
    <property type="match status" value="1"/>
</dbReference>
<evidence type="ECO:0000313" key="10">
    <source>
        <dbReference type="EMBL" id="PQQ01810.1"/>
    </source>
</evidence>
<feature type="domain" description="Amino acid transporter transmembrane" evidence="9">
    <location>
        <begin position="8"/>
        <end position="86"/>
    </location>
</feature>
<evidence type="ECO:0000256" key="4">
    <source>
        <dbReference type="ARBA" id="ARBA00022970"/>
    </source>
</evidence>
<dbReference type="STRING" id="2094558.A0A314Y867"/>
<gene>
    <name evidence="10" type="ORF">Pyn_26837</name>
</gene>
<dbReference type="EMBL" id="PJQY01001530">
    <property type="protein sequence ID" value="PQQ01810.1"/>
    <property type="molecule type" value="Genomic_DNA"/>
</dbReference>
<keyword evidence="11" id="KW-1185">Reference proteome</keyword>
<evidence type="ECO:0000259" key="9">
    <source>
        <dbReference type="Pfam" id="PF01490"/>
    </source>
</evidence>
<evidence type="ECO:0000256" key="1">
    <source>
        <dbReference type="ARBA" id="ARBA00004141"/>
    </source>
</evidence>
<dbReference type="GO" id="GO:0005774">
    <property type="term" value="C:vacuolar membrane"/>
    <property type="evidence" value="ECO:0007669"/>
    <property type="project" value="TreeGrafter"/>
</dbReference>
<dbReference type="Pfam" id="PF01490">
    <property type="entry name" value="Aa_trans"/>
    <property type="match status" value="1"/>
</dbReference>
<evidence type="ECO:0000256" key="6">
    <source>
        <dbReference type="ARBA" id="ARBA00023136"/>
    </source>
</evidence>
<dbReference type="Proteomes" id="UP000250321">
    <property type="component" value="Unassembled WGS sequence"/>
</dbReference>